<dbReference type="Proteomes" id="UP000249723">
    <property type="component" value="Unassembled WGS sequence"/>
</dbReference>
<dbReference type="EMBL" id="FMWP01000018">
    <property type="protein sequence ID" value="SCZ92207.1"/>
    <property type="molecule type" value="Genomic_DNA"/>
</dbReference>
<accession>A0A2X0KHT8</accession>
<sequence length="72" mass="7854">MCAYRQLAATVLMFHRPSEHRPSMTLVACNLNLVAPDCPAHQHSTMVDKFPLVSAVQHSPSQSLDGPLGVRS</sequence>
<organism evidence="1 2">
    <name type="scientific">Microbotryum saponariae</name>
    <dbReference type="NCBI Taxonomy" id="289078"/>
    <lineage>
        <taxon>Eukaryota</taxon>
        <taxon>Fungi</taxon>
        <taxon>Dikarya</taxon>
        <taxon>Basidiomycota</taxon>
        <taxon>Pucciniomycotina</taxon>
        <taxon>Microbotryomycetes</taxon>
        <taxon>Microbotryales</taxon>
        <taxon>Microbotryaceae</taxon>
        <taxon>Microbotryum</taxon>
    </lineage>
</organism>
<reference evidence="2" key="1">
    <citation type="submission" date="2016-10" db="EMBL/GenBank/DDBJ databases">
        <authorList>
            <person name="Jeantristanb JTB J.-T."/>
            <person name="Ricardo R."/>
        </authorList>
    </citation>
    <scope>NUCLEOTIDE SEQUENCE [LARGE SCALE GENOMIC DNA]</scope>
</reference>
<keyword evidence="2" id="KW-1185">Reference proteome</keyword>
<evidence type="ECO:0000313" key="1">
    <source>
        <dbReference type="EMBL" id="SCZ92207.1"/>
    </source>
</evidence>
<proteinExistence type="predicted"/>
<name>A0A2X0KHT8_9BASI</name>
<evidence type="ECO:0000313" key="2">
    <source>
        <dbReference type="Proteomes" id="UP000249723"/>
    </source>
</evidence>
<gene>
    <name evidence="1" type="ORF">BZ3500_MVSOF-1268-A1-R1_CHR5-2G07708</name>
</gene>
<protein>
    <submittedName>
        <fullName evidence="1">BZ3500_MvSof-1268-A1-R1_Chr5-2g07708 protein</fullName>
    </submittedName>
</protein>
<dbReference type="AlphaFoldDB" id="A0A2X0KHT8"/>